<protein>
    <submittedName>
        <fullName evidence="2">Transcriptional regulator with XRE-family HTH domain</fullName>
    </submittedName>
</protein>
<dbReference type="InterPro" id="IPR001387">
    <property type="entry name" value="Cro/C1-type_HTH"/>
</dbReference>
<dbReference type="Proteomes" id="UP001235269">
    <property type="component" value="Unassembled WGS sequence"/>
</dbReference>
<reference evidence="2 3" key="1">
    <citation type="submission" date="2023-07" db="EMBL/GenBank/DDBJ databases">
        <title>Genomic Encyclopedia of Type Strains, Phase IV (KMG-IV): sequencing the most valuable type-strain genomes for metagenomic binning, comparative biology and taxonomic classification.</title>
        <authorList>
            <person name="Goeker M."/>
        </authorList>
    </citation>
    <scope>NUCLEOTIDE SEQUENCE [LARGE SCALE GENOMIC DNA]</scope>
    <source>
        <strain evidence="2 3">DSM 100301</strain>
    </source>
</reference>
<name>A0ABU0IIG7_9HYPH</name>
<organism evidence="2 3">
    <name type="scientific">Rhizobium paknamense</name>
    <dbReference type="NCBI Taxonomy" id="1206817"/>
    <lineage>
        <taxon>Bacteria</taxon>
        <taxon>Pseudomonadati</taxon>
        <taxon>Pseudomonadota</taxon>
        <taxon>Alphaproteobacteria</taxon>
        <taxon>Hyphomicrobiales</taxon>
        <taxon>Rhizobiaceae</taxon>
        <taxon>Rhizobium/Agrobacterium group</taxon>
        <taxon>Rhizobium</taxon>
    </lineage>
</organism>
<comment type="caution">
    <text evidence="2">The sequence shown here is derived from an EMBL/GenBank/DDBJ whole genome shotgun (WGS) entry which is preliminary data.</text>
</comment>
<sequence>MKTISNRLKYALKYKDIGKLYALAVDLGVDISSISKWTNNGSISLQNAIKISDYLDISLDWLLLGRGHIEQHKIGGYAIETRKILQACEKLSEDSLKKLEDFLTSL</sequence>
<dbReference type="Gene3D" id="1.10.260.40">
    <property type="entry name" value="lambda repressor-like DNA-binding domains"/>
    <property type="match status" value="1"/>
</dbReference>
<dbReference type="Pfam" id="PF01381">
    <property type="entry name" value="HTH_3"/>
    <property type="match status" value="1"/>
</dbReference>
<feature type="domain" description="HTH cro/C1-type" evidence="1">
    <location>
        <begin position="22"/>
        <end position="62"/>
    </location>
</feature>
<accession>A0ABU0IIG7</accession>
<evidence type="ECO:0000313" key="3">
    <source>
        <dbReference type="Proteomes" id="UP001235269"/>
    </source>
</evidence>
<dbReference type="PROSITE" id="PS50943">
    <property type="entry name" value="HTH_CROC1"/>
    <property type="match status" value="1"/>
</dbReference>
<proteinExistence type="predicted"/>
<dbReference type="SMART" id="SM00530">
    <property type="entry name" value="HTH_XRE"/>
    <property type="match status" value="1"/>
</dbReference>
<gene>
    <name evidence="2" type="ORF">QO005_004414</name>
</gene>
<dbReference type="InterPro" id="IPR010982">
    <property type="entry name" value="Lambda_DNA-bd_dom_sf"/>
</dbReference>
<keyword evidence="3" id="KW-1185">Reference proteome</keyword>
<dbReference type="RefSeq" id="WP_307160160.1">
    <property type="nucleotide sequence ID" value="NZ_JAUSWH010000022.1"/>
</dbReference>
<evidence type="ECO:0000259" key="1">
    <source>
        <dbReference type="PROSITE" id="PS50943"/>
    </source>
</evidence>
<dbReference type="CDD" id="cd00093">
    <property type="entry name" value="HTH_XRE"/>
    <property type="match status" value="1"/>
</dbReference>
<evidence type="ECO:0000313" key="2">
    <source>
        <dbReference type="EMBL" id="MDQ0458056.1"/>
    </source>
</evidence>
<dbReference type="EMBL" id="JAUSWH010000022">
    <property type="protein sequence ID" value="MDQ0458056.1"/>
    <property type="molecule type" value="Genomic_DNA"/>
</dbReference>
<dbReference type="SUPFAM" id="SSF47413">
    <property type="entry name" value="lambda repressor-like DNA-binding domains"/>
    <property type="match status" value="1"/>
</dbReference>